<feature type="domain" description="Peptidase C50" evidence="5">
    <location>
        <begin position="1487"/>
        <end position="1589"/>
    </location>
</feature>
<dbReference type="PROSITE" id="PS51700">
    <property type="entry name" value="SEPARIN"/>
    <property type="match status" value="1"/>
</dbReference>
<evidence type="ECO:0000256" key="1">
    <source>
        <dbReference type="ARBA" id="ARBA00000451"/>
    </source>
</evidence>
<dbReference type="GO" id="GO:0006508">
    <property type="term" value="P:proteolysis"/>
    <property type="evidence" value="ECO:0007669"/>
    <property type="project" value="InterPro"/>
</dbReference>
<dbReference type="GO" id="GO:0072686">
    <property type="term" value="C:mitotic spindle"/>
    <property type="evidence" value="ECO:0007669"/>
    <property type="project" value="TreeGrafter"/>
</dbReference>
<evidence type="ECO:0000256" key="2">
    <source>
        <dbReference type="ARBA" id="ARBA00012489"/>
    </source>
</evidence>
<keyword evidence="4" id="KW-0159">Chromosome partition</keyword>
<evidence type="ECO:0000256" key="3">
    <source>
        <dbReference type="ARBA" id="ARBA00022801"/>
    </source>
</evidence>
<dbReference type="InterPro" id="IPR005314">
    <property type="entry name" value="Peptidase_C50"/>
</dbReference>
<dbReference type="GO" id="GO:0005737">
    <property type="term" value="C:cytoplasm"/>
    <property type="evidence" value="ECO:0007669"/>
    <property type="project" value="TreeGrafter"/>
</dbReference>
<dbReference type="OrthoDB" id="10255632at2759"/>
<dbReference type="GO" id="GO:0051307">
    <property type="term" value="P:meiotic chromosome separation"/>
    <property type="evidence" value="ECO:0007669"/>
    <property type="project" value="TreeGrafter"/>
</dbReference>
<reference evidence="6 7" key="1">
    <citation type="journal article" date="2018" name="Nat. Genet.">
        <title>The Rosa genome provides new insights in the design of modern roses.</title>
        <authorList>
            <person name="Bendahmane M."/>
        </authorList>
    </citation>
    <scope>NUCLEOTIDE SEQUENCE [LARGE SCALE GENOMIC DNA]</scope>
    <source>
        <strain evidence="7">cv. Old Blush</strain>
    </source>
</reference>
<dbReference type="Pfam" id="PF25110">
    <property type="entry name" value="TPR_ESP1"/>
    <property type="match status" value="1"/>
</dbReference>
<dbReference type="EMBL" id="PDCK01000045">
    <property type="protein sequence ID" value="PRQ15853.1"/>
    <property type="molecule type" value="Genomic_DNA"/>
</dbReference>
<proteinExistence type="predicted"/>
<keyword evidence="3 6" id="KW-0378">Hydrolase</keyword>
<dbReference type="Proteomes" id="UP000238479">
    <property type="component" value="Chromosome 7"/>
</dbReference>
<evidence type="ECO:0000259" key="5">
    <source>
        <dbReference type="PROSITE" id="PS51700"/>
    </source>
</evidence>
<dbReference type="OMA" id="EDETRWH"/>
<accession>A0A2P6P1P5</accession>
<dbReference type="InterPro" id="IPR056933">
    <property type="entry name" value="TPR_ESP1"/>
</dbReference>
<comment type="caution">
    <text evidence="6">The sequence shown here is derived from an EMBL/GenBank/DDBJ whole genome shotgun (WGS) entry which is preliminary data.</text>
</comment>
<name>A0A2P6P1P5_ROSCH</name>
<sequence>MTSSEADVLISDLSTGKAGIHGRISAYLLVFKEPLKTCAQKQSLITDYFPFLNRALTLLRRKLGHPSKLNEKFAAEWFAVYRLCVDCIAVISRILTKPLLLLDEGFKILRCFARWRRWEDGEREGLAILKGIKEMQRLPVSDVTSNLYLPDLDADADDAGEATLLAKTVPLLFVCAAKNKKPKHPDQYHRLYHIATEFHTWTSVLDKDPRQLVLEEQASYLATCTIFLVGKVDQFDSKFDLASKFCDLIITTSVQGSPHLTKLCDSLYQIGVRMFSNKEFKQASDTLKLYCQATWLIIEGKLKEAETRLSNYYSLELFGKWCEASTLLLQVLSQSEGTHAVQGVIKDWAEKWAAEHFSNRLPGPISLVEQWVEIQVKLVKGHENGDDVGTLLGNLFLSSSKVSRKKILQQELLFYVQMQNDNPNFCKRMQMMIKDLLEKDGFGTLIDWLEESSCLRLCGVRGPKYCTQCLSQALEVASGHQLAVAYCLRSLCTEEYEPNSEKVFQDIQSALAVWSSIPTSDGSMVPENIMKILYSVIDLLSLKGRVDFHCTIYKVMIKIYTQRGVSLNNLLAKLWESRRISHALCPSPVQEAFMSLSVVFGEKLKLTEFWIECFSKSQPLVVGFHNNFSSSQSNITVHNVEEVTSALISSVSESGSYLAGYMYYDLCEKLVSNGRSVEALPYAMEAHRLRVELFKQKFPWSFEGRSEGNHVLVCRSVASELWSFDTNSCDLDICYISPWNALQCYLESILQVGVIHEILGNGAEAEYFLDRGKSLSCSHSLTLFNIVFSSFLGELYHKKQRWASAKKELQSSRELLKDGIIDGFCSKCKVIVEVTVTHNLADLYQSPISEIESASAEKLSTDLYKETLAKLHTSEWKKSIACLEEQDGTILVKDGNSQLEGSIECNSPNTLCTKELSWDLDLQNCVVSFGGDVPCICKTMGCWHCLTGKVTKSGLVTDAIKLKWELVHRRLSLKLLTGLGKCLENDGQIHEACEIIFQSISVLVGPNPFCRASKSTFLPDTMGKEISAQRKHINLYHLMGREIPGDMLNVERAVILYNLCWLSLKDRKKDTRNNPHVLIDIPISKLVSWLMLSFVLCREVPALFQKVSRLLAAIFSLSTSSVLEAPLSTSCKDLCGRHWVCFFHQASLGIQFNYLFSMKEVQQGADTKGSHMASGAQSLPRLAPESILNLKDFVKEFFEGLPGTTVICLSLLGCPYTSMFQELLSCSSAPAWIMVSRLNLKNLPIHILLPVHSVPGGDSDGVTISGENDGGQWCCPWGSTVVDDVAPNFRMLLEENFNLAKYELALSPAEKKDHIYNVWEARRRIDDRLCTLLKNLEDSWFGSTLKYVLLGEVSNCKDLDTLCENLVRKLKSQFTDIDSSLLKVIVLGVSKYGFKGGTEQVMLEFCLKKGSFFSDVHFKDDHCADELRGFASKLHEAVKKVKGFNRIIKPIILVPDFDVQMLPWENLPVLKNQEVYRMPSVWSILAAYRNERKINPLDAYYLLNPDGSLNCKPDFDKLFRDNKLKGKVGHAPPTEKLAAALESRDLFIYIGHGDGSLYIPNDRIERLQNCAGAFLMGCSSASLKLDGCYVPRGPPLSYLLAGSPVILGNLWEVTGLDIDKFTHAMLVSWFKDRSYRKDCDQKLMIGTCMSRARDKCSHFPCLVGASPVCYGVPTELKGTMEVATPSTELSPTTCLGK</sequence>
<dbReference type="Gramene" id="PRQ15853">
    <property type="protein sequence ID" value="PRQ15853"/>
    <property type="gene ID" value="RchiOBHm_Chr7g0177921"/>
</dbReference>
<dbReference type="PANTHER" id="PTHR12792">
    <property type="entry name" value="EXTRA SPINDLE POLES 1-RELATED"/>
    <property type="match status" value="1"/>
</dbReference>
<evidence type="ECO:0000256" key="4">
    <source>
        <dbReference type="ARBA" id="ARBA00022829"/>
    </source>
</evidence>
<dbReference type="PANTHER" id="PTHR12792:SF0">
    <property type="entry name" value="SEPARIN"/>
    <property type="match status" value="1"/>
</dbReference>
<comment type="catalytic activity">
    <reaction evidence="1">
        <text>All bonds known to be hydrolyzed by this endopeptidase have arginine in P1 and an acidic residue in P4. P6 is often occupied by an acidic residue or by a hydroxy-amino-acid residue, the phosphorylation of which enhances cleavage.</text>
        <dbReference type="EC" id="3.4.22.49"/>
    </reaction>
</comment>
<keyword evidence="7" id="KW-1185">Reference proteome</keyword>
<gene>
    <name evidence="6" type="ORF">RchiOBHm_Chr7g0177921</name>
</gene>
<dbReference type="InterPro" id="IPR030397">
    <property type="entry name" value="SEPARIN_core_dom"/>
</dbReference>
<organism evidence="6 7">
    <name type="scientific">Rosa chinensis</name>
    <name type="common">China rose</name>
    <dbReference type="NCBI Taxonomy" id="74649"/>
    <lineage>
        <taxon>Eukaryota</taxon>
        <taxon>Viridiplantae</taxon>
        <taxon>Streptophyta</taxon>
        <taxon>Embryophyta</taxon>
        <taxon>Tracheophyta</taxon>
        <taxon>Spermatophyta</taxon>
        <taxon>Magnoliopsida</taxon>
        <taxon>eudicotyledons</taxon>
        <taxon>Gunneridae</taxon>
        <taxon>Pentapetalae</taxon>
        <taxon>rosids</taxon>
        <taxon>fabids</taxon>
        <taxon>Rosales</taxon>
        <taxon>Rosaceae</taxon>
        <taxon>Rosoideae</taxon>
        <taxon>Rosoideae incertae sedis</taxon>
        <taxon>Rosa</taxon>
    </lineage>
</organism>
<dbReference type="EC" id="3.4.22.49" evidence="2"/>
<evidence type="ECO:0000313" key="6">
    <source>
        <dbReference type="EMBL" id="PRQ15853.1"/>
    </source>
</evidence>
<dbReference type="GO" id="GO:0004197">
    <property type="term" value="F:cysteine-type endopeptidase activity"/>
    <property type="evidence" value="ECO:0007669"/>
    <property type="project" value="InterPro"/>
</dbReference>
<dbReference type="Pfam" id="PF03568">
    <property type="entry name" value="Separin_C"/>
    <property type="match status" value="1"/>
</dbReference>
<evidence type="ECO:0000313" key="7">
    <source>
        <dbReference type="Proteomes" id="UP000238479"/>
    </source>
</evidence>
<dbReference type="STRING" id="74649.A0A2P6P1P5"/>
<protein>
    <recommendedName>
        <fullName evidence="2">separase</fullName>
        <ecNumber evidence="2">3.4.22.49</ecNumber>
    </recommendedName>
</protein>
<dbReference type="GO" id="GO:0005634">
    <property type="term" value="C:nucleus"/>
    <property type="evidence" value="ECO:0007669"/>
    <property type="project" value="InterPro"/>
</dbReference>